<sequence length="353" mass="40227">MRVALRDLIFLTAGICLAVFPYLLLTSSSTCGTMYSKIYNSVAKIDSSWILPSPEIQSAPLNTANEFVSDLLFKNVRIFCFIINTKNGTELKAIHVNATWAKRCNKHVFVSALEEYDLPTLDLGLSENRSALFPKVVGTLKHIYKNELEKFDFFLKADIDTYFVMDNLRFLLLPYSRDDALHFGCRFYHINQYMSGGAGYVFSREAVRLSVEKGFSKIKQCGASARVGEDIEIGACMNALNVTAVDTRDSQGRHRFMPFSPMTHLIPGPTPPDHKQYFHYNYTQGADCCSDYIVSFHYVTSPMMYVIDTFLHRFRRIGSVDELWAKESRRDGDVISALKRLSSTQMPKDKEER</sequence>
<keyword evidence="10" id="KW-1133">Transmembrane helix</keyword>
<dbReference type="GO" id="GO:0016263">
    <property type="term" value="F:glycoprotein-N-acetylgalactosamine 3-beta-galactosyltransferase activity"/>
    <property type="evidence" value="ECO:0007669"/>
    <property type="project" value="UniProtKB-EC"/>
</dbReference>
<evidence type="ECO:0000256" key="11">
    <source>
        <dbReference type="ARBA" id="ARBA00023136"/>
    </source>
</evidence>
<dbReference type="GO" id="GO:0000166">
    <property type="term" value="F:nucleotide binding"/>
    <property type="evidence" value="ECO:0007669"/>
    <property type="project" value="UniProtKB-KW"/>
</dbReference>
<keyword evidence="9" id="KW-0735">Signal-anchor</keyword>
<reference evidence="14" key="2">
    <citation type="submission" date="2020-10" db="UniProtKB">
        <authorList>
            <consortium name="WormBaseParasite"/>
        </authorList>
    </citation>
    <scope>IDENTIFICATION</scope>
</reference>
<dbReference type="AlphaFoldDB" id="A0A7E4V6J9"/>
<dbReference type="Pfam" id="PF02434">
    <property type="entry name" value="Fringe"/>
    <property type="match status" value="1"/>
</dbReference>
<dbReference type="EC" id="2.4.1.122" evidence="4"/>
<comment type="subcellular location">
    <subcellularLocation>
        <location evidence="1">Membrane</location>
        <topology evidence="1">Single-pass type II membrane protein</topology>
    </subcellularLocation>
</comment>
<dbReference type="WBParaSite" id="Pan_g17238.t1">
    <property type="protein sequence ID" value="Pan_g17238.t1"/>
    <property type="gene ID" value="Pan_g17238"/>
</dbReference>
<evidence type="ECO:0000256" key="1">
    <source>
        <dbReference type="ARBA" id="ARBA00004606"/>
    </source>
</evidence>
<proteinExistence type="inferred from homology"/>
<evidence type="ECO:0000256" key="6">
    <source>
        <dbReference type="ARBA" id="ARBA00022679"/>
    </source>
</evidence>
<dbReference type="InterPro" id="IPR003378">
    <property type="entry name" value="Fringe-like_glycosylTrfase"/>
</dbReference>
<keyword evidence="6" id="KW-0808">Transferase</keyword>
<comment type="similarity">
    <text evidence="3">Belongs to the glycosyltransferase 31 family. Beta3-Gal-T subfamily.</text>
</comment>
<evidence type="ECO:0000256" key="3">
    <source>
        <dbReference type="ARBA" id="ARBA00006462"/>
    </source>
</evidence>
<keyword evidence="7" id="KW-0812">Transmembrane</keyword>
<dbReference type="PANTHER" id="PTHR23033">
    <property type="entry name" value="BETA1,3-GALACTOSYLTRANSFERASE"/>
    <property type="match status" value="1"/>
</dbReference>
<evidence type="ECO:0000256" key="8">
    <source>
        <dbReference type="ARBA" id="ARBA00022741"/>
    </source>
</evidence>
<accession>A0A7E4V6J9</accession>
<reference evidence="13" key="1">
    <citation type="journal article" date="2013" name="Genetics">
        <title>The draft genome and transcriptome of Panagrellus redivivus are shaped by the harsh demands of a free-living lifestyle.</title>
        <authorList>
            <person name="Srinivasan J."/>
            <person name="Dillman A.R."/>
            <person name="Macchietto M.G."/>
            <person name="Heikkinen L."/>
            <person name="Lakso M."/>
            <person name="Fracchia K.M."/>
            <person name="Antoshechkin I."/>
            <person name="Mortazavi A."/>
            <person name="Wong G."/>
            <person name="Sternberg P.W."/>
        </authorList>
    </citation>
    <scope>NUCLEOTIDE SEQUENCE [LARGE SCALE GENOMIC DNA]</scope>
    <source>
        <strain evidence="13">MT8872</strain>
    </source>
</reference>
<organism evidence="13 14">
    <name type="scientific">Panagrellus redivivus</name>
    <name type="common">Microworm</name>
    <dbReference type="NCBI Taxonomy" id="6233"/>
    <lineage>
        <taxon>Eukaryota</taxon>
        <taxon>Metazoa</taxon>
        <taxon>Ecdysozoa</taxon>
        <taxon>Nematoda</taxon>
        <taxon>Chromadorea</taxon>
        <taxon>Rhabditida</taxon>
        <taxon>Tylenchina</taxon>
        <taxon>Panagrolaimomorpha</taxon>
        <taxon>Panagrolaimoidea</taxon>
        <taxon>Panagrolaimidae</taxon>
        <taxon>Panagrellus</taxon>
    </lineage>
</organism>
<dbReference type="Gene3D" id="3.90.550.50">
    <property type="match status" value="1"/>
</dbReference>
<evidence type="ECO:0000256" key="7">
    <source>
        <dbReference type="ARBA" id="ARBA00022692"/>
    </source>
</evidence>
<evidence type="ECO:0000313" key="14">
    <source>
        <dbReference type="WBParaSite" id="Pan_g17238.t1"/>
    </source>
</evidence>
<name>A0A7E4V6J9_PANRE</name>
<dbReference type="GO" id="GO:0016020">
    <property type="term" value="C:membrane"/>
    <property type="evidence" value="ECO:0007669"/>
    <property type="project" value="UniProtKB-SubCell"/>
</dbReference>
<evidence type="ECO:0000313" key="13">
    <source>
        <dbReference type="Proteomes" id="UP000492821"/>
    </source>
</evidence>
<keyword evidence="13" id="KW-1185">Reference proteome</keyword>
<protein>
    <recommendedName>
        <fullName evidence="4">N-acetylgalactosaminide beta-1,3-galactosyltransferase</fullName>
        <ecNumber evidence="4">2.4.1.122</ecNumber>
    </recommendedName>
</protein>
<keyword evidence="8" id="KW-0547">Nucleotide-binding</keyword>
<dbReference type="PANTHER" id="PTHR23033:SF14">
    <property type="entry name" value="GLYCOPROTEIN-N-ACETYLGALACTOSAMINE 3-BETA-GALACTOSYLTRANSFERASE 1-RELATED"/>
    <property type="match status" value="1"/>
</dbReference>
<keyword evidence="11" id="KW-0472">Membrane</keyword>
<evidence type="ECO:0000256" key="10">
    <source>
        <dbReference type="ARBA" id="ARBA00022989"/>
    </source>
</evidence>
<evidence type="ECO:0000256" key="5">
    <source>
        <dbReference type="ARBA" id="ARBA00022676"/>
    </source>
</evidence>
<evidence type="ECO:0000256" key="9">
    <source>
        <dbReference type="ARBA" id="ARBA00022968"/>
    </source>
</evidence>
<dbReference type="Proteomes" id="UP000492821">
    <property type="component" value="Unassembled WGS sequence"/>
</dbReference>
<evidence type="ECO:0000256" key="2">
    <source>
        <dbReference type="ARBA" id="ARBA00004922"/>
    </source>
</evidence>
<evidence type="ECO:0000256" key="4">
    <source>
        <dbReference type="ARBA" id="ARBA00012557"/>
    </source>
</evidence>
<feature type="domain" description="Fringe-like glycosyltransferase" evidence="12">
    <location>
        <begin position="96"/>
        <end position="245"/>
    </location>
</feature>
<comment type="pathway">
    <text evidence="2">Protein modification; protein glycosylation.</text>
</comment>
<dbReference type="InterPro" id="IPR026050">
    <property type="entry name" value="C1GALT1/C1GALT1_chp1"/>
</dbReference>
<evidence type="ECO:0000259" key="12">
    <source>
        <dbReference type="Pfam" id="PF02434"/>
    </source>
</evidence>
<keyword evidence="5" id="KW-0328">Glycosyltransferase</keyword>